<comment type="subcellular location">
    <subcellularLocation>
        <location evidence="1">Membrane</location>
        <topology evidence="1">Multi-pass membrane protein</topology>
    </subcellularLocation>
</comment>
<feature type="transmembrane region" description="Helical" evidence="9">
    <location>
        <begin position="57"/>
        <end position="73"/>
    </location>
</feature>
<feature type="transmembrane region" description="Helical" evidence="9">
    <location>
        <begin position="135"/>
        <end position="159"/>
    </location>
</feature>
<comment type="similarity">
    <text evidence="2">Belongs to the TMEM86 family.</text>
</comment>
<evidence type="ECO:0000256" key="3">
    <source>
        <dbReference type="ARBA" id="ARBA00022692"/>
    </source>
</evidence>
<dbReference type="STRING" id="6265.A0A0B2W2N0"/>
<feature type="transmembrane region" description="Helical" evidence="9">
    <location>
        <begin position="31"/>
        <end position="51"/>
    </location>
</feature>
<evidence type="ECO:0000256" key="8">
    <source>
        <dbReference type="ARBA" id="ARBA00049560"/>
    </source>
</evidence>
<feature type="transmembrane region" description="Helical" evidence="9">
    <location>
        <begin position="105"/>
        <end position="123"/>
    </location>
</feature>
<keyword evidence="4 9" id="KW-1133">Transmembrane helix</keyword>
<dbReference type="Pfam" id="PF07947">
    <property type="entry name" value="YhhN"/>
    <property type="match status" value="1"/>
</dbReference>
<accession>A0A0B2W2N0</accession>
<dbReference type="GO" id="GO:0047408">
    <property type="term" value="F:alkenylglycerophosphocholine hydrolase activity"/>
    <property type="evidence" value="ECO:0007669"/>
    <property type="project" value="UniProtKB-EC"/>
</dbReference>
<reference evidence="10 11" key="1">
    <citation type="submission" date="2014-11" db="EMBL/GenBank/DDBJ databases">
        <title>Genetic blueprint of the zoonotic pathogen Toxocara canis.</title>
        <authorList>
            <person name="Zhu X.-Q."/>
            <person name="Korhonen P.K."/>
            <person name="Cai H."/>
            <person name="Young N.D."/>
            <person name="Nejsum P."/>
            <person name="von Samson-Himmelstjerna G."/>
            <person name="Boag P.R."/>
            <person name="Tan P."/>
            <person name="Li Q."/>
            <person name="Min J."/>
            <person name="Yang Y."/>
            <person name="Wang X."/>
            <person name="Fang X."/>
            <person name="Hall R.S."/>
            <person name="Hofmann A."/>
            <person name="Sternberg P.W."/>
            <person name="Jex A.R."/>
            <person name="Gasser R.B."/>
        </authorList>
    </citation>
    <scope>NUCLEOTIDE SEQUENCE [LARGE SCALE GENOMIC DNA]</scope>
    <source>
        <strain evidence="10">PN_DK_2014</strain>
    </source>
</reference>
<keyword evidence="11" id="KW-1185">Reference proteome</keyword>
<proteinExistence type="inferred from homology"/>
<evidence type="ECO:0000256" key="5">
    <source>
        <dbReference type="ARBA" id="ARBA00023136"/>
    </source>
</evidence>
<comment type="catalytic activity">
    <reaction evidence="7">
        <text>a 1-O-(1Z-alkenyl)-sn-glycero-3-phosphoethanolamine + H2O = a 2,3-saturated aldehyde + sn-glycero-3-phosphoethanolamine</text>
        <dbReference type="Rhea" id="RHEA:16905"/>
        <dbReference type="ChEBI" id="CHEBI:15377"/>
        <dbReference type="ChEBI" id="CHEBI:73359"/>
        <dbReference type="ChEBI" id="CHEBI:77288"/>
        <dbReference type="ChEBI" id="CHEBI:143890"/>
        <dbReference type="EC" id="3.3.2.2"/>
    </reaction>
</comment>
<dbReference type="Proteomes" id="UP000031036">
    <property type="component" value="Unassembled WGS sequence"/>
</dbReference>
<organism evidence="10 11">
    <name type="scientific">Toxocara canis</name>
    <name type="common">Canine roundworm</name>
    <dbReference type="NCBI Taxonomy" id="6265"/>
    <lineage>
        <taxon>Eukaryota</taxon>
        <taxon>Metazoa</taxon>
        <taxon>Ecdysozoa</taxon>
        <taxon>Nematoda</taxon>
        <taxon>Chromadorea</taxon>
        <taxon>Rhabditida</taxon>
        <taxon>Spirurina</taxon>
        <taxon>Ascaridomorpha</taxon>
        <taxon>Ascaridoidea</taxon>
        <taxon>Toxocaridae</taxon>
        <taxon>Toxocara</taxon>
    </lineage>
</organism>
<comment type="catalytic activity">
    <reaction evidence="8">
        <text>a 1-O-(1Z-alkenyl)-sn-glycero-3-phosphocholine + H2O = a 2,3-saturated aldehyde + sn-glycerol 3-phosphocholine</text>
        <dbReference type="Rhea" id="RHEA:22544"/>
        <dbReference type="ChEBI" id="CHEBI:15377"/>
        <dbReference type="ChEBI" id="CHEBI:16870"/>
        <dbReference type="ChEBI" id="CHEBI:73359"/>
        <dbReference type="ChEBI" id="CHEBI:77287"/>
        <dbReference type="EC" id="3.3.2.2"/>
    </reaction>
</comment>
<dbReference type="AlphaFoldDB" id="A0A0B2W2N0"/>
<dbReference type="OrthoDB" id="5864807at2759"/>
<feature type="transmembrane region" description="Helical" evidence="9">
    <location>
        <begin position="171"/>
        <end position="189"/>
    </location>
</feature>
<dbReference type="EC" id="3.3.2.2" evidence="6"/>
<dbReference type="EMBL" id="JPKZ01000428">
    <property type="protein sequence ID" value="KHN87445.1"/>
    <property type="molecule type" value="Genomic_DNA"/>
</dbReference>
<feature type="transmembrane region" description="Helical" evidence="9">
    <location>
        <begin position="6"/>
        <end position="24"/>
    </location>
</feature>
<evidence type="ECO:0000256" key="2">
    <source>
        <dbReference type="ARBA" id="ARBA00007375"/>
    </source>
</evidence>
<comment type="caution">
    <text evidence="10">The sequence shown here is derived from an EMBL/GenBank/DDBJ whole genome shotgun (WGS) entry which is preliminary data.</text>
</comment>
<sequence length="299" mass="33053">MSMSGPTQMLAIYGGMAGLVYVETDEFRKEAPFLFVLPVIALAALTLTLSMKSKPKYFTAASFLVVAFALYLFTVNRRELGLVCMLVSASHVLYLLSFMACVRRVWISLAVTLFVYLTVLLYHCFADLYLSMPTLVIMLSLHICVVAAAVVAAGSVWHYGSKSTDSHQADSLRFVGLLSCLACSSILLLNQFGVRFDKSNYVLSLLYYVSQGKAVVLPSIGTHVYRYSRLPVLTSTGTHVYRYSHLPVPTSTCTYSVLTSAGTHVYRYSRLPVLTSAGTHVYLYLYLSVLTSNLLDPTF</sequence>
<evidence type="ECO:0000256" key="9">
    <source>
        <dbReference type="SAM" id="Phobius"/>
    </source>
</evidence>
<keyword evidence="5 9" id="KW-0472">Membrane</keyword>
<protein>
    <recommendedName>
        <fullName evidence="6">lysoplasmalogenase</fullName>
        <ecNumber evidence="6">3.3.2.2</ecNumber>
    </recommendedName>
</protein>
<evidence type="ECO:0000313" key="10">
    <source>
        <dbReference type="EMBL" id="KHN87445.1"/>
    </source>
</evidence>
<name>A0A0B2W2N0_TOXCA</name>
<keyword evidence="3 9" id="KW-0812">Transmembrane</keyword>
<evidence type="ECO:0000256" key="1">
    <source>
        <dbReference type="ARBA" id="ARBA00004141"/>
    </source>
</evidence>
<evidence type="ECO:0000313" key="11">
    <source>
        <dbReference type="Proteomes" id="UP000031036"/>
    </source>
</evidence>
<dbReference type="InterPro" id="IPR012506">
    <property type="entry name" value="TMEM86B-like"/>
</dbReference>
<evidence type="ECO:0000256" key="7">
    <source>
        <dbReference type="ARBA" id="ARBA00049458"/>
    </source>
</evidence>
<evidence type="ECO:0000256" key="4">
    <source>
        <dbReference type="ARBA" id="ARBA00022989"/>
    </source>
</evidence>
<dbReference type="GO" id="GO:0016020">
    <property type="term" value="C:membrane"/>
    <property type="evidence" value="ECO:0007669"/>
    <property type="project" value="UniProtKB-SubCell"/>
</dbReference>
<gene>
    <name evidence="10" type="ORF">Tcan_03127</name>
</gene>
<feature type="transmembrane region" description="Helical" evidence="9">
    <location>
        <begin position="80"/>
        <end position="99"/>
    </location>
</feature>
<evidence type="ECO:0000256" key="6">
    <source>
        <dbReference type="ARBA" id="ARBA00035673"/>
    </source>
</evidence>